<dbReference type="GO" id="GO:0005524">
    <property type="term" value="F:ATP binding"/>
    <property type="evidence" value="ECO:0007669"/>
    <property type="project" value="UniProtKB-KW"/>
</dbReference>
<reference evidence="6 7" key="1">
    <citation type="journal article" date="2018" name="Int. J. Syst. Evol. Microbiol.">
        <title>Methylomusa anaerophila gen. nov., sp. nov., an anaerobic methanol-utilizing bacterium isolated from a microbial fuel cell.</title>
        <authorList>
            <person name="Amano N."/>
            <person name="Yamamuro A."/>
            <person name="Miyahara M."/>
            <person name="Kouzuma A."/>
            <person name="Abe T."/>
            <person name="Watanabe K."/>
        </authorList>
    </citation>
    <scope>NUCLEOTIDE SEQUENCE [LARGE SCALE GENOMIC DNA]</scope>
    <source>
        <strain evidence="6 7">MMFC1</strain>
    </source>
</reference>
<accession>A0A348AEA3</accession>
<proteinExistence type="inferred from homology"/>
<name>A0A348AEA3_9FIRM</name>
<keyword evidence="2" id="KW-0813">Transport</keyword>
<comment type="similarity">
    <text evidence="1">Belongs to the ABC transporter superfamily.</text>
</comment>
<gene>
    <name evidence="6" type="primary">drrA_1</name>
    <name evidence="6" type="ORF">MAMMFC1_00034</name>
</gene>
<dbReference type="PANTHER" id="PTHR42711">
    <property type="entry name" value="ABC TRANSPORTER ATP-BINDING PROTEIN"/>
    <property type="match status" value="1"/>
</dbReference>
<dbReference type="SUPFAM" id="SSF52540">
    <property type="entry name" value="P-loop containing nucleoside triphosphate hydrolases"/>
    <property type="match status" value="1"/>
</dbReference>
<keyword evidence="6" id="KW-0378">Hydrolase</keyword>
<dbReference type="KEGG" id="mana:MAMMFC1_00034"/>
<evidence type="ECO:0000313" key="6">
    <source>
        <dbReference type="EMBL" id="BBB89401.1"/>
    </source>
</evidence>
<feature type="domain" description="ABC transporter" evidence="5">
    <location>
        <begin position="16"/>
        <end position="244"/>
    </location>
</feature>
<sequence>METADRGKMPATPYGVQISGISKMYEHYKALNDVSLTVRTGEVFGLLGPNGAGKTTLMKAIAGLVRPSAGTIRIFGHNIANANDRVKRLVGLVPQNHNLERELTIKEALEVYGRLFGVKPLKQKVEQTIAAFAMEGMCHKRVGILSGGMVRRALIARALMPEPRLLLLDEPTVGLDPDIRQDIWTIIRQLVDQGITVIITTHYMEEAEQLCDRIAMLRSGRLALLDTPAAIRERFGAEAGVSTAAALEKVFIQLARNGEF</sequence>
<dbReference type="InterPro" id="IPR003593">
    <property type="entry name" value="AAA+_ATPase"/>
</dbReference>
<evidence type="ECO:0000256" key="3">
    <source>
        <dbReference type="ARBA" id="ARBA00022741"/>
    </source>
</evidence>
<dbReference type="EC" id="3.6.3.-" evidence="6"/>
<dbReference type="EMBL" id="AP018449">
    <property type="protein sequence ID" value="BBB89401.1"/>
    <property type="molecule type" value="Genomic_DNA"/>
</dbReference>
<dbReference type="RefSeq" id="WP_232035590.1">
    <property type="nucleotide sequence ID" value="NZ_AP018449.1"/>
</dbReference>
<dbReference type="Proteomes" id="UP000276437">
    <property type="component" value="Chromosome"/>
</dbReference>
<evidence type="ECO:0000256" key="2">
    <source>
        <dbReference type="ARBA" id="ARBA00022448"/>
    </source>
</evidence>
<dbReference type="Gene3D" id="3.40.50.300">
    <property type="entry name" value="P-loop containing nucleotide triphosphate hydrolases"/>
    <property type="match status" value="1"/>
</dbReference>
<keyword evidence="7" id="KW-1185">Reference proteome</keyword>
<evidence type="ECO:0000256" key="1">
    <source>
        <dbReference type="ARBA" id="ARBA00005417"/>
    </source>
</evidence>
<keyword evidence="3" id="KW-0547">Nucleotide-binding</keyword>
<dbReference type="AlphaFoldDB" id="A0A348AEA3"/>
<dbReference type="PROSITE" id="PS50893">
    <property type="entry name" value="ABC_TRANSPORTER_2"/>
    <property type="match status" value="1"/>
</dbReference>
<dbReference type="PANTHER" id="PTHR42711:SF5">
    <property type="entry name" value="ABC TRANSPORTER ATP-BINDING PROTEIN NATA"/>
    <property type="match status" value="1"/>
</dbReference>
<evidence type="ECO:0000256" key="4">
    <source>
        <dbReference type="ARBA" id="ARBA00022840"/>
    </source>
</evidence>
<dbReference type="InterPro" id="IPR050763">
    <property type="entry name" value="ABC_transporter_ATP-binding"/>
</dbReference>
<organism evidence="6 7">
    <name type="scientific">Methylomusa anaerophila</name>
    <dbReference type="NCBI Taxonomy" id="1930071"/>
    <lineage>
        <taxon>Bacteria</taxon>
        <taxon>Bacillati</taxon>
        <taxon>Bacillota</taxon>
        <taxon>Negativicutes</taxon>
        <taxon>Selenomonadales</taxon>
        <taxon>Sporomusaceae</taxon>
        <taxon>Methylomusa</taxon>
    </lineage>
</organism>
<dbReference type="CDD" id="cd03230">
    <property type="entry name" value="ABC_DR_subfamily_A"/>
    <property type="match status" value="1"/>
</dbReference>
<dbReference type="InterPro" id="IPR003439">
    <property type="entry name" value="ABC_transporter-like_ATP-bd"/>
</dbReference>
<dbReference type="InterPro" id="IPR027417">
    <property type="entry name" value="P-loop_NTPase"/>
</dbReference>
<dbReference type="GO" id="GO:0016887">
    <property type="term" value="F:ATP hydrolysis activity"/>
    <property type="evidence" value="ECO:0007669"/>
    <property type="project" value="InterPro"/>
</dbReference>
<protein>
    <submittedName>
        <fullName evidence="6">Daunorubicin/doxorubicin resistance ATP-binding protein DrrA</fullName>
        <ecNumber evidence="6">3.6.3.-</ecNumber>
    </submittedName>
</protein>
<evidence type="ECO:0000313" key="7">
    <source>
        <dbReference type="Proteomes" id="UP000276437"/>
    </source>
</evidence>
<keyword evidence="4 6" id="KW-0067">ATP-binding</keyword>
<dbReference type="Pfam" id="PF00005">
    <property type="entry name" value="ABC_tran"/>
    <property type="match status" value="1"/>
</dbReference>
<dbReference type="SMART" id="SM00382">
    <property type="entry name" value="AAA"/>
    <property type="match status" value="1"/>
</dbReference>
<evidence type="ECO:0000259" key="5">
    <source>
        <dbReference type="PROSITE" id="PS50893"/>
    </source>
</evidence>